<feature type="transmembrane region" description="Helical" evidence="5">
    <location>
        <begin position="66"/>
        <end position="91"/>
    </location>
</feature>
<dbReference type="InterPro" id="IPR053286">
    <property type="entry name" value="Nematode_rcpt-like_srab"/>
</dbReference>
<reference evidence="6" key="1">
    <citation type="submission" date="2020-09" db="EMBL/GenBank/DDBJ databases">
        <authorList>
            <person name="Kikuchi T."/>
        </authorList>
    </citation>
    <scope>NUCLEOTIDE SEQUENCE</scope>
    <source>
        <strain evidence="6">SH1</strain>
    </source>
</reference>
<dbReference type="InterPro" id="IPR019408">
    <property type="entry name" value="7TM_GPCR_serpentine_rcpt_Srab"/>
</dbReference>
<dbReference type="EMBL" id="CAJFCW020000005">
    <property type="protein sequence ID" value="CAG9119024.1"/>
    <property type="molecule type" value="Genomic_DNA"/>
</dbReference>
<dbReference type="Pfam" id="PF10292">
    <property type="entry name" value="7TM_GPCR_Srab"/>
    <property type="match status" value="1"/>
</dbReference>
<protein>
    <recommendedName>
        <fullName evidence="8">7TM_GPCR_Srx domain-containing protein</fullName>
    </recommendedName>
</protein>
<evidence type="ECO:0000256" key="1">
    <source>
        <dbReference type="ARBA" id="ARBA00004141"/>
    </source>
</evidence>
<accession>A0A811L410</accession>
<dbReference type="PANTHER" id="PTHR46561">
    <property type="entry name" value="SERPENTINE RECEPTOR, CLASS AB (CLASS A-LIKE)-RELATED"/>
    <property type="match status" value="1"/>
</dbReference>
<feature type="transmembrane region" description="Helical" evidence="5">
    <location>
        <begin position="16"/>
        <end position="45"/>
    </location>
</feature>
<dbReference type="AlphaFoldDB" id="A0A811L410"/>
<feature type="transmembrane region" description="Helical" evidence="5">
    <location>
        <begin position="210"/>
        <end position="230"/>
    </location>
</feature>
<evidence type="ECO:0000256" key="2">
    <source>
        <dbReference type="ARBA" id="ARBA00022692"/>
    </source>
</evidence>
<dbReference type="EMBL" id="CAJFDH010000005">
    <property type="protein sequence ID" value="CAD5223865.1"/>
    <property type="molecule type" value="Genomic_DNA"/>
</dbReference>
<dbReference type="Proteomes" id="UP000783686">
    <property type="component" value="Unassembled WGS sequence"/>
</dbReference>
<evidence type="ECO:0000313" key="6">
    <source>
        <dbReference type="EMBL" id="CAD5223865.1"/>
    </source>
</evidence>
<keyword evidence="7" id="KW-1185">Reference proteome</keyword>
<keyword evidence="3 5" id="KW-1133">Transmembrane helix</keyword>
<evidence type="ECO:0000256" key="5">
    <source>
        <dbReference type="SAM" id="Phobius"/>
    </source>
</evidence>
<dbReference type="PANTHER" id="PTHR46561:SF11">
    <property type="entry name" value="SERPENTINE RECEPTOR CLASS ALPHA_BETA-14"/>
    <property type="match status" value="1"/>
</dbReference>
<keyword evidence="4 5" id="KW-0472">Membrane</keyword>
<comment type="subcellular location">
    <subcellularLocation>
        <location evidence="1">Membrane</location>
        <topology evidence="1">Multi-pass membrane protein</topology>
    </subcellularLocation>
</comment>
<dbReference type="GO" id="GO:0016020">
    <property type="term" value="C:membrane"/>
    <property type="evidence" value="ECO:0007669"/>
    <property type="project" value="UniProtKB-SubCell"/>
</dbReference>
<evidence type="ECO:0000256" key="4">
    <source>
        <dbReference type="ARBA" id="ARBA00023136"/>
    </source>
</evidence>
<dbReference type="OrthoDB" id="5794765at2759"/>
<comment type="caution">
    <text evidence="6">The sequence shown here is derived from an EMBL/GenBank/DDBJ whole genome shotgun (WGS) entry which is preliminary data.</text>
</comment>
<name>A0A811L410_9BILA</name>
<evidence type="ECO:0008006" key="8">
    <source>
        <dbReference type="Google" id="ProtNLM"/>
    </source>
</evidence>
<proteinExistence type="predicted"/>
<sequence>MGTYYNNLTIHIVDRFYVNIGCAFFGLLNNIASSSGAISMFMLALERQLAYRWVNIYEDKPRTLGCALGMIMIIQSTTIGLTAWYFVLFYFDNFDVNKSRISCIPTHLHWEWEVTGFGVATVSCSVGAVWLCTLQKHTKVSRQNRLTLSSLSARYQATENLHTTASVAPSMFMYAIGAAMGFLVGLYRRYLVQQYGENTIVSKFLGDVGFVLVDIYTICHLLCILCYNPIIRNGAKRDIKTLLCIKTEPTIVKCDYSKETEAYFGFFKDAWK</sequence>
<dbReference type="Proteomes" id="UP000614601">
    <property type="component" value="Unassembled WGS sequence"/>
</dbReference>
<feature type="transmembrane region" description="Helical" evidence="5">
    <location>
        <begin position="171"/>
        <end position="190"/>
    </location>
</feature>
<keyword evidence="2 5" id="KW-0812">Transmembrane</keyword>
<gene>
    <name evidence="6" type="ORF">BOKJ2_LOCUS10635</name>
</gene>
<organism evidence="6 7">
    <name type="scientific">Bursaphelenchus okinawaensis</name>
    <dbReference type="NCBI Taxonomy" id="465554"/>
    <lineage>
        <taxon>Eukaryota</taxon>
        <taxon>Metazoa</taxon>
        <taxon>Ecdysozoa</taxon>
        <taxon>Nematoda</taxon>
        <taxon>Chromadorea</taxon>
        <taxon>Rhabditida</taxon>
        <taxon>Tylenchina</taxon>
        <taxon>Tylenchomorpha</taxon>
        <taxon>Aphelenchoidea</taxon>
        <taxon>Aphelenchoididae</taxon>
        <taxon>Bursaphelenchus</taxon>
    </lineage>
</organism>
<evidence type="ECO:0000256" key="3">
    <source>
        <dbReference type="ARBA" id="ARBA00022989"/>
    </source>
</evidence>
<evidence type="ECO:0000313" key="7">
    <source>
        <dbReference type="Proteomes" id="UP000614601"/>
    </source>
</evidence>
<feature type="transmembrane region" description="Helical" evidence="5">
    <location>
        <begin position="114"/>
        <end position="134"/>
    </location>
</feature>